<proteinExistence type="predicted"/>
<protein>
    <submittedName>
        <fullName evidence="2">F-box protein</fullName>
    </submittedName>
</protein>
<reference evidence="2 3" key="1">
    <citation type="submission" date="2023-10" db="EMBL/GenBank/DDBJ databases">
        <title>Chromosome-scale genome assembly provides insights into flower coloration mechanisms of Canna indica.</title>
        <authorList>
            <person name="Li C."/>
        </authorList>
    </citation>
    <scope>NUCLEOTIDE SEQUENCE [LARGE SCALE GENOMIC DNA]</scope>
    <source>
        <tissue evidence="2">Flower</tissue>
    </source>
</reference>
<dbReference type="Proteomes" id="UP001327560">
    <property type="component" value="Chromosome 5"/>
</dbReference>
<organism evidence="2 3">
    <name type="scientific">Canna indica</name>
    <name type="common">Indian-shot</name>
    <dbReference type="NCBI Taxonomy" id="4628"/>
    <lineage>
        <taxon>Eukaryota</taxon>
        <taxon>Viridiplantae</taxon>
        <taxon>Streptophyta</taxon>
        <taxon>Embryophyta</taxon>
        <taxon>Tracheophyta</taxon>
        <taxon>Spermatophyta</taxon>
        <taxon>Magnoliopsida</taxon>
        <taxon>Liliopsida</taxon>
        <taxon>Zingiberales</taxon>
        <taxon>Cannaceae</taxon>
        <taxon>Canna</taxon>
    </lineage>
</organism>
<dbReference type="Pfam" id="PF03478">
    <property type="entry name" value="Beta-prop_KIB1-4"/>
    <property type="match status" value="1"/>
</dbReference>
<dbReference type="InterPro" id="IPR005174">
    <property type="entry name" value="KIB1-4_b-propeller"/>
</dbReference>
<gene>
    <name evidence="2" type="ORF">Cni_G15959</name>
</gene>
<dbReference type="PANTHER" id="PTHR33165">
    <property type="entry name" value="F-BOX DOMAIN CONTAINING PROTEIN-LIKE-RELATED"/>
    <property type="match status" value="1"/>
</dbReference>
<name>A0AAQ3QC59_9LILI</name>
<feature type="domain" description="KIB1-4 beta-propeller" evidence="1">
    <location>
        <begin position="87"/>
        <end position="369"/>
    </location>
</feature>
<dbReference type="EMBL" id="CP136894">
    <property type="protein sequence ID" value="WOL07221.1"/>
    <property type="molecule type" value="Genomic_DNA"/>
</dbReference>
<evidence type="ECO:0000313" key="2">
    <source>
        <dbReference type="EMBL" id="WOL07221.1"/>
    </source>
</evidence>
<evidence type="ECO:0000313" key="3">
    <source>
        <dbReference type="Proteomes" id="UP001327560"/>
    </source>
</evidence>
<accession>A0AAQ3QC59</accession>
<dbReference type="AlphaFoldDB" id="A0AAQ3QC59"/>
<dbReference type="SUPFAM" id="SSF101898">
    <property type="entry name" value="NHL repeat"/>
    <property type="match status" value="1"/>
</dbReference>
<keyword evidence="3" id="KW-1185">Reference proteome</keyword>
<sequence length="402" mass="44853">MGSSPSKDNPNNLTAQAKMSDWSTLQQDLVYLIAEELTANVGDYIRLRAVCKAWRSATVPPHCRALLPQLPWLLLRCDYKSKRLSYFSLADARTHSIVIPAMERKNCFSVACDGWLVLEEEASSMISLLNPITGALIPLPPSKEQLKTLSDRYIVYRNGAEHKCSVRTRLVGGIAMSATPSSEDCTIVVVSEWDKALLSIRMIDGGSWTMVDDSTSYDGVAFYKGRFYAVDFEAEVSVFDSNLRKVATIGSPPVEMDRRCQLWYFAQVAGELCVLRTACHGQPVINGFKHPPTYTVTRVDIFRVDLEELSLVQVKNLGNSILFYGPYGALSLCSATKYPRVKPNAVYLAHGSDCFQDDKVLCYIKPGVYDLEDGTLKPLSDKDEELVSHHIVPSLFYTPSFF</sequence>
<evidence type="ECO:0000259" key="1">
    <source>
        <dbReference type="Pfam" id="PF03478"/>
    </source>
</evidence>